<proteinExistence type="predicted"/>
<dbReference type="Proteomes" id="UP000242763">
    <property type="component" value="Unassembled WGS sequence"/>
</dbReference>
<name>A0A1I3SW11_9HYPH</name>
<evidence type="ECO:0000313" key="3">
    <source>
        <dbReference type="Proteomes" id="UP000242763"/>
    </source>
</evidence>
<keyword evidence="3" id="KW-1185">Reference proteome</keyword>
<keyword evidence="1" id="KW-0175">Coiled coil</keyword>
<evidence type="ECO:0008006" key="4">
    <source>
        <dbReference type="Google" id="ProtNLM"/>
    </source>
</evidence>
<dbReference type="EMBL" id="FORF01000037">
    <property type="protein sequence ID" value="SFJ62975.1"/>
    <property type="molecule type" value="Genomic_DNA"/>
</dbReference>
<protein>
    <recommendedName>
        <fullName evidence="4">Hemolysin-type calcium-binding repeat-containing protein</fullName>
    </recommendedName>
</protein>
<dbReference type="RefSeq" id="WP_091525029.1">
    <property type="nucleotide sequence ID" value="NZ_FORF01000037.1"/>
</dbReference>
<accession>A0A1I3SW11</accession>
<gene>
    <name evidence="2" type="ORF">SAMN03080618_03494</name>
</gene>
<feature type="coiled-coil region" evidence="1">
    <location>
        <begin position="403"/>
        <end position="430"/>
    </location>
</feature>
<sequence>MALSFDTTYYYRERPDVLTAWLNSDRALSPQEFALAHYNEFGWKEGYNPNEVFDTNEYLEANQDVAAAGVNPFTHYNEFGQAEGRAPNADFPALEDFDWEAYVDANPDLQAAGINTAAAAYDHYITFGWNEERPGAPDNAEFKLKKALENLQAAEQAVADFVEENEDVDGALVALKAQLDDAPSDAQLGAAVTQANADLSDAQDAVDAVEGLSDAAAALTSAQEAYVAAVKAGLPAMIALHGEVASFIAVNGLSLAVSEDSFGNVSWGDLAGLEPGTAILTLGDYQILIVGENGQLEFAEANDEFDPAALLGASQLLEDGQAAFDAAVAYAAARETFEEAIHNFVLAGNPDFDLESFDGDLNDFYVEETGELTSLFESPSVGADEAYALYEALRAAQDDLAEAEAAVAARAELRGEIAEAQALVDALETLREGVTAAEEAIEGLGYSKPVVVAGTADGDDEKNDIFVFGGENDVNDIINNFGEGDLLFIGNNYSAITVADDADLDGKADFGSLTGLDIFLQQDGNDTLVYVELETYDGHLNGDWAGETIRLVGVDAGDLTFQNGALRYTDTAIA</sequence>
<dbReference type="AlphaFoldDB" id="A0A1I3SW11"/>
<evidence type="ECO:0000256" key="1">
    <source>
        <dbReference type="SAM" id="Coils"/>
    </source>
</evidence>
<reference evidence="3" key="1">
    <citation type="submission" date="2016-10" db="EMBL/GenBank/DDBJ databases">
        <authorList>
            <person name="Varghese N."/>
            <person name="Submissions S."/>
        </authorList>
    </citation>
    <scope>NUCLEOTIDE SEQUENCE [LARGE SCALE GENOMIC DNA]</scope>
    <source>
        <strain evidence="3">DSM 21857</strain>
    </source>
</reference>
<dbReference type="OrthoDB" id="9802525at2"/>
<dbReference type="STRING" id="1121003.SAMN03080618_03494"/>
<evidence type="ECO:0000313" key="2">
    <source>
        <dbReference type="EMBL" id="SFJ62975.1"/>
    </source>
</evidence>
<organism evidence="2 3">
    <name type="scientific">Aquamicrobium aerolatum DSM 21857</name>
    <dbReference type="NCBI Taxonomy" id="1121003"/>
    <lineage>
        <taxon>Bacteria</taxon>
        <taxon>Pseudomonadati</taxon>
        <taxon>Pseudomonadota</taxon>
        <taxon>Alphaproteobacteria</taxon>
        <taxon>Hyphomicrobiales</taxon>
        <taxon>Phyllobacteriaceae</taxon>
        <taxon>Aerobium</taxon>
    </lineage>
</organism>